<sequence>MTKFLDTPEKLAALTKEMNNLWSIDKVLDALKEATIKLDNQGDMVNVLKTAYEAQDIDSDEAQKRAEKSKIIAEAIHSSNAGDNQFAIAALMQTFGGIQEKKSDKNY</sequence>
<proteinExistence type="predicted"/>
<protein>
    <submittedName>
        <fullName evidence="1">Uncharacterized protein</fullName>
    </submittedName>
</protein>
<accession>A0A2Z4MFV1</accession>
<gene>
    <name evidence="1" type="ORF">AB432_010210</name>
</gene>
<evidence type="ECO:0000313" key="2">
    <source>
        <dbReference type="Proteomes" id="UP000036061"/>
    </source>
</evidence>
<organism evidence="1 2">
    <name type="scientific">Brevibacillus brevis</name>
    <name type="common">Bacillus brevis</name>
    <dbReference type="NCBI Taxonomy" id="1393"/>
    <lineage>
        <taxon>Bacteria</taxon>
        <taxon>Bacillati</taxon>
        <taxon>Bacillota</taxon>
        <taxon>Bacilli</taxon>
        <taxon>Bacillales</taxon>
        <taxon>Paenibacillaceae</taxon>
        <taxon>Brevibacillus</taxon>
    </lineage>
</organism>
<name>A0A2Z4MFV1_BREBE</name>
<evidence type="ECO:0000313" key="1">
    <source>
        <dbReference type="EMBL" id="AWX55390.1"/>
    </source>
</evidence>
<reference evidence="1 2" key="1">
    <citation type="journal article" date="2015" name="Genome Announc.">
        <title>Draft Genome Sequence of Brevibacillus brevis DZQ7, a Plant Growth-Promoting Rhizobacterium with Broad-Spectrum Antimicrobial Activity.</title>
        <authorList>
            <person name="Hou Q."/>
            <person name="Wang C."/>
            <person name="Hou X."/>
            <person name="Xia Z."/>
            <person name="Ye J."/>
            <person name="Liu K."/>
            <person name="Liu H."/>
            <person name="Wang J."/>
            <person name="Guo H."/>
            <person name="Yu X."/>
            <person name="Yang Y."/>
            <person name="Du B."/>
            <person name="Ding Y."/>
        </authorList>
    </citation>
    <scope>NUCLEOTIDE SEQUENCE [LARGE SCALE GENOMIC DNA]</scope>
    <source>
        <strain evidence="1 2">DZQ7</strain>
    </source>
</reference>
<dbReference type="AlphaFoldDB" id="A0A2Z4MFV1"/>
<dbReference type="EMBL" id="CP030117">
    <property type="protein sequence ID" value="AWX55390.1"/>
    <property type="molecule type" value="Genomic_DNA"/>
</dbReference>
<dbReference type="RefSeq" id="WP_048032192.1">
    <property type="nucleotide sequence ID" value="NZ_CP030117.1"/>
</dbReference>
<dbReference type="Proteomes" id="UP000036061">
    <property type="component" value="Chromosome"/>
</dbReference>